<evidence type="ECO:0000256" key="5">
    <source>
        <dbReference type="PIRNR" id="PIRNR000197"/>
    </source>
</evidence>
<evidence type="ECO:0000259" key="10">
    <source>
        <dbReference type="Pfam" id="PF21775"/>
    </source>
</evidence>
<dbReference type="Gene3D" id="3.40.605.10">
    <property type="entry name" value="Aldehyde Dehydrogenase, Chain A, domain 1"/>
    <property type="match status" value="1"/>
</dbReference>
<keyword evidence="5" id="KW-0804">Transcription</keyword>
<dbReference type="SUPFAM" id="SSF53720">
    <property type="entry name" value="ALDH-like"/>
    <property type="match status" value="1"/>
</dbReference>
<dbReference type="Pfam" id="PF18327">
    <property type="entry name" value="PRODH"/>
    <property type="match status" value="1"/>
</dbReference>
<reference evidence="11 12" key="1">
    <citation type="submission" date="2016-10" db="EMBL/GenBank/DDBJ databases">
        <title>Complete genome sequences of three Cupriavidus strains isolated from various Malaysian environments.</title>
        <authorList>
            <person name="Abdullah A.A.-A."/>
            <person name="Shafie N.A.H."/>
            <person name="Lau N.S."/>
        </authorList>
    </citation>
    <scope>NUCLEOTIDE SEQUENCE [LARGE SCALE GENOMIC DNA]</scope>
    <source>
        <strain evidence="11 12">USMAA1020</strain>
    </source>
</reference>
<feature type="domain" description="Proline dehydrogenase" evidence="7">
    <location>
        <begin position="272"/>
        <end position="572"/>
    </location>
</feature>
<dbReference type="InterPro" id="IPR016163">
    <property type="entry name" value="Ald_DH_C"/>
</dbReference>
<dbReference type="SUPFAM" id="SSF51730">
    <property type="entry name" value="FAD-linked oxidoreductase"/>
    <property type="match status" value="1"/>
</dbReference>
<comment type="cofactor">
    <cofactor evidence="5">
        <name>FAD</name>
        <dbReference type="ChEBI" id="CHEBI:57692"/>
    </cofactor>
</comment>
<comment type="catalytic activity">
    <reaction evidence="5">
        <text>L-proline + a quinone = (S)-1-pyrroline-5-carboxylate + a quinol + H(+)</text>
        <dbReference type="Rhea" id="RHEA:23784"/>
        <dbReference type="ChEBI" id="CHEBI:15378"/>
        <dbReference type="ChEBI" id="CHEBI:17388"/>
        <dbReference type="ChEBI" id="CHEBI:24646"/>
        <dbReference type="ChEBI" id="CHEBI:60039"/>
        <dbReference type="ChEBI" id="CHEBI:132124"/>
        <dbReference type="EC" id="1.5.5.2"/>
    </reaction>
</comment>
<dbReference type="InterPro" id="IPR010985">
    <property type="entry name" value="Ribbon_hlx_hlx"/>
</dbReference>
<dbReference type="PROSITE" id="PS00070">
    <property type="entry name" value="ALDEHYDE_DEHYDR_CYS"/>
    <property type="match status" value="1"/>
</dbReference>
<dbReference type="InterPro" id="IPR024089">
    <property type="entry name" value="PRODH_PutA_dom_I/II"/>
</dbReference>
<dbReference type="Pfam" id="PF21775">
    <property type="entry name" value="PutA_1st"/>
    <property type="match status" value="1"/>
</dbReference>
<dbReference type="InterPro" id="IPR016160">
    <property type="entry name" value="Ald_DH_CS_CYS"/>
</dbReference>
<feature type="domain" description="PutA RHH" evidence="10">
    <location>
        <begin position="11"/>
        <end position="43"/>
    </location>
</feature>
<keyword evidence="12" id="KW-1185">Reference proteome</keyword>
<keyword evidence="5" id="KW-0805">Transcription regulation</keyword>
<dbReference type="SUPFAM" id="SSF81935">
    <property type="entry name" value="N-terminal domain of bifunctional PutA protein"/>
    <property type="match status" value="1"/>
</dbReference>
<sequence>MATTTLGVKLDDASRERLKRAAQRIDRTPHWLIKQAIFSYLEQIENGLLPHGAADAAESGAADGADAAAAESAPQPFLEFAQSVQPQSVLRAAITSAYRRPEPESVPVLLEQARLPAVQSEAAVAMAAALARRLRERKAGGSPGWSKQGLVQGLVQEFSLSSQEGVALMCLAEALLRIPDKATRDALIRDKVSGANWQSHLGQSRSLFVNAATWGLLLTGKLVTTHTETGLTHALTRLIGKGGEPLIRKGVDMAMRLMGEQFVTGETISEALANARRYEADGFRYSYDMLGEAAMTEADAQHYLAAYEQAIHAIGQASGGRGIYEGPGISIKLSALHPRYSRAQHERVMNELYDRLKSLTQLARHYDIGLNVDAEEADRLELSLDLLERLCFEPELAGWNGIGFVVQAYQKRCPFVIDYLIDLARRSRHRLMIRLVKGAYWDSEIKRAQVDGLEGYPVYTRKVYTDVSYLACARKLLAAPDAIFPQFATHNAHTLAAIYQIAGHNYYPGQYEFQCLHGMGEPLYEQVVGPVAQGKLNRPCRIYAPVGTHETLLAYLVRRLLENGANTSFVNRIGDDSVPIEALVADPVAVVERLHREENVLGRPHPRIPLPRELYGAVRANSAGIDLSNEQRLASLSSALLAASGDRPLAEPMLGAAAEPGAAGEPVPVLNPADRRDVVGHVVEAGEAEVQAALAAAANAAPIWQATPPATRAAALERAADLMEAQMQSLMNVIMREAGKTFSNAIAEVREAVDFLRYYAAQVRADFSNDSHRPLGPVVCISPWNFPLAIFTGQVAAALAAGNPVLAKPAEQTPLIAAQAVRLLREAGVPAGAVQLLPGRGETVGAALVADARVRGVMFTGSTEVARLLQRSLAGRLDAGGRPIPLIAETGGQNAMVVDSSALAEQVVADVMQSAFDSAGQRCSALRVLCLQEDVAERVLKMLKGAMADLVLGNPDRLSTDVGPVIDEEARAGIVAHIEAMRAKGRRVHQAEPNVALTEACRHGTFVPPTLIELDSIGELQREVFGPVLHVVRYAREDFDALIDQINGTGYGLTMGVHTRIDETIAHVVARIHAGNLYVNRNMVGAVVGVQPFGGEGLSGTGPKAGGPLYLPRLLALRPAGAAALAVARADARAGTSGNDAAGDLAPRTAGGRAALALLAELGAWAGEPHPALAEACRSYAAASPAGLEVTLPGPTGERNTYTVLPREGVLCLAQEEGDLLLELAAALAVGAPALWPDDKASRALRERLPQAVQSRVRLVADWTAPDCGYDAVLHHGDSDRLRTVCQQVAARTGPIVGVQGLAHGEPDVALERLVIERSLSVNTAAAGGNASLMTIG</sequence>
<dbReference type="InterPro" id="IPR002872">
    <property type="entry name" value="Proline_DH_dom"/>
</dbReference>
<dbReference type="Gene3D" id="1.20.5.550">
    <property type="entry name" value="Single Helix bin"/>
    <property type="match status" value="1"/>
</dbReference>
<keyword evidence="5" id="KW-0274">FAD</keyword>
<dbReference type="NCBIfam" id="NF008869">
    <property type="entry name" value="PRK11904.1"/>
    <property type="match status" value="1"/>
</dbReference>
<dbReference type="NCBIfam" id="NF008772">
    <property type="entry name" value="PRK11809.1"/>
    <property type="match status" value="1"/>
</dbReference>
<dbReference type="EMBL" id="CP017754">
    <property type="protein sequence ID" value="AOZ04501.1"/>
    <property type="molecule type" value="Genomic_DNA"/>
</dbReference>
<comment type="pathway">
    <text evidence="1 5">Amino-acid degradation; L-proline degradation into L-glutamate; L-glutamate from L-proline: step 2/2.</text>
</comment>
<dbReference type="InterPro" id="IPR048798">
    <property type="entry name" value="PutA_RHH"/>
</dbReference>
<dbReference type="InterPro" id="IPR029041">
    <property type="entry name" value="FAD-linked_oxidoreductase-like"/>
</dbReference>
<dbReference type="PANTHER" id="PTHR42862:SF1">
    <property type="entry name" value="DELTA-1-PYRROLINE-5-CARBOXYLATE DEHYDROGENASE 2, ISOFORM A-RELATED"/>
    <property type="match status" value="1"/>
</dbReference>
<comment type="pathway">
    <text evidence="5">Amino-acid degradation; L-proline degradation into L-glutamate; L-glutamate from L-proline: step 1/2.</text>
</comment>
<dbReference type="Pfam" id="PF00171">
    <property type="entry name" value="Aldedh"/>
    <property type="match status" value="1"/>
</dbReference>
<dbReference type="PIRSF" id="PIRSF000197">
    <property type="entry name" value="Bifunct_PutA"/>
    <property type="match status" value="1"/>
</dbReference>
<dbReference type="InterPro" id="IPR016162">
    <property type="entry name" value="Ald_DH_N"/>
</dbReference>
<dbReference type="EC" id="1.5.5.2" evidence="5"/>
<keyword evidence="5" id="KW-0678">Repressor</keyword>
<organism evidence="11 12">
    <name type="scientific">Cupriavidus malaysiensis</name>
    <dbReference type="NCBI Taxonomy" id="367825"/>
    <lineage>
        <taxon>Bacteria</taxon>
        <taxon>Pseudomonadati</taxon>
        <taxon>Pseudomonadota</taxon>
        <taxon>Betaproteobacteria</taxon>
        <taxon>Burkholderiales</taxon>
        <taxon>Burkholderiaceae</taxon>
        <taxon>Cupriavidus</taxon>
    </lineage>
</organism>
<protein>
    <recommendedName>
        <fullName evidence="5">Bifunctional protein PutA</fullName>
    </recommendedName>
    <domain>
        <recommendedName>
            <fullName evidence="5">Proline dehydrogenase</fullName>
            <ecNumber evidence="5">1.5.5.2</ecNumber>
        </recommendedName>
        <alternativeName>
            <fullName evidence="5">Proline oxidase</fullName>
        </alternativeName>
    </domain>
    <domain>
        <recommendedName>
            <fullName evidence="5">Delta-1-pyrroline-5-carboxylate dehydrogenase</fullName>
            <shortName evidence="5">P5C dehydrogenase</shortName>
            <ecNumber evidence="5">1.2.1.88</ecNumber>
        </recommendedName>
        <alternativeName>
            <fullName evidence="5">L-glutamate gamma-semialdehyde dehydrogenase</fullName>
        </alternativeName>
    </domain>
</protein>
<evidence type="ECO:0000313" key="12">
    <source>
        <dbReference type="Proteomes" id="UP000177515"/>
    </source>
</evidence>
<feature type="domain" description="Proline dehydrogenase PutA" evidence="8">
    <location>
        <begin position="151"/>
        <end position="262"/>
    </location>
</feature>
<evidence type="ECO:0000259" key="6">
    <source>
        <dbReference type="Pfam" id="PF00171"/>
    </source>
</evidence>
<evidence type="ECO:0000313" key="11">
    <source>
        <dbReference type="EMBL" id="AOZ04501.1"/>
    </source>
</evidence>
<dbReference type="InterPro" id="IPR050485">
    <property type="entry name" value="Proline_metab_enzyme"/>
</dbReference>
<name>A0ABN4TIL2_9BURK</name>
<keyword evidence="5" id="KW-0642">Proline metabolism</keyword>
<dbReference type="CDD" id="cd07125">
    <property type="entry name" value="ALDH_PutA-P5CDH"/>
    <property type="match status" value="1"/>
</dbReference>
<dbReference type="InterPro" id="IPR005933">
    <property type="entry name" value="PutA_C"/>
</dbReference>
<keyword evidence="5" id="KW-0238">DNA-binding</keyword>
<comment type="similarity">
    <text evidence="5">In the C-terminal section; belongs to the aldehyde dehydrogenase family.</text>
</comment>
<feature type="domain" description="Aldehyde dehydrogenase" evidence="6">
    <location>
        <begin position="665"/>
        <end position="1108"/>
    </location>
</feature>
<keyword evidence="5" id="KW-0285">Flavoprotein</keyword>
<dbReference type="EC" id="1.2.1.88" evidence="5"/>
<dbReference type="Pfam" id="PF01619">
    <property type="entry name" value="Pro_dh"/>
    <property type="match status" value="1"/>
</dbReference>
<evidence type="ECO:0000259" key="7">
    <source>
        <dbReference type="Pfam" id="PF01619"/>
    </source>
</evidence>
<dbReference type="PANTHER" id="PTHR42862">
    <property type="entry name" value="DELTA-1-PYRROLINE-5-CARBOXYLATE DEHYDROGENASE 1, ISOFORM A-RELATED"/>
    <property type="match status" value="1"/>
</dbReference>
<keyword evidence="3 5" id="KW-0520">NAD</keyword>
<evidence type="ECO:0000256" key="4">
    <source>
        <dbReference type="ARBA" id="ARBA00048142"/>
    </source>
</evidence>
<accession>A0ABN4TIL2</accession>
<dbReference type="InterPro" id="IPR013321">
    <property type="entry name" value="Arc_rbn_hlx_hlx"/>
</dbReference>
<keyword evidence="2 5" id="KW-0560">Oxidoreductase</keyword>
<dbReference type="Gene3D" id="1.10.1220.10">
    <property type="entry name" value="Met repressor-like"/>
    <property type="match status" value="1"/>
</dbReference>
<dbReference type="InterPro" id="IPR025703">
    <property type="entry name" value="Bifunct_PutA"/>
</dbReference>
<dbReference type="Gene3D" id="1.20.5.460">
    <property type="entry name" value="Single helix bin"/>
    <property type="match status" value="1"/>
</dbReference>
<feature type="domain" description="Proline utilization A proline dehydrogenase N-terminal" evidence="9">
    <location>
        <begin position="88"/>
        <end position="135"/>
    </location>
</feature>
<comment type="catalytic activity">
    <reaction evidence="4 5">
        <text>L-glutamate 5-semialdehyde + NAD(+) + H2O = L-glutamate + NADH + 2 H(+)</text>
        <dbReference type="Rhea" id="RHEA:30235"/>
        <dbReference type="ChEBI" id="CHEBI:15377"/>
        <dbReference type="ChEBI" id="CHEBI:15378"/>
        <dbReference type="ChEBI" id="CHEBI:29985"/>
        <dbReference type="ChEBI" id="CHEBI:57540"/>
        <dbReference type="ChEBI" id="CHEBI:57945"/>
        <dbReference type="ChEBI" id="CHEBI:58066"/>
        <dbReference type="EC" id="1.2.1.88"/>
    </reaction>
</comment>
<dbReference type="NCBIfam" id="TIGR01238">
    <property type="entry name" value="D1pyr5carbox3"/>
    <property type="match status" value="1"/>
</dbReference>
<evidence type="ECO:0000256" key="2">
    <source>
        <dbReference type="ARBA" id="ARBA00023002"/>
    </source>
</evidence>
<dbReference type="InterPro" id="IPR041349">
    <property type="entry name" value="PRODH"/>
</dbReference>
<comment type="similarity">
    <text evidence="5">In the N-terminal section; belongs to the proline dehydrogenase family.</text>
</comment>
<comment type="function">
    <text evidence="5">Oxidizes proline to glutamate for use as a carbon and nitrogen source.</text>
</comment>
<evidence type="ECO:0000259" key="9">
    <source>
        <dbReference type="Pfam" id="PF18327"/>
    </source>
</evidence>
<dbReference type="InterPro" id="IPR024090">
    <property type="entry name" value="PRODH_PutA_dom_I"/>
</dbReference>
<dbReference type="Gene3D" id="3.20.20.220">
    <property type="match status" value="1"/>
</dbReference>
<evidence type="ECO:0000256" key="1">
    <source>
        <dbReference type="ARBA" id="ARBA00004786"/>
    </source>
</evidence>
<dbReference type="RefSeq" id="WP_071068417.1">
    <property type="nucleotide sequence ID" value="NZ_CP017754.1"/>
</dbReference>
<dbReference type="InterPro" id="IPR016161">
    <property type="entry name" value="Ald_DH/histidinol_DH"/>
</dbReference>
<dbReference type="Pfam" id="PF14850">
    <property type="entry name" value="Pro_dh-DNA_bdg"/>
    <property type="match status" value="1"/>
</dbReference>
<dbReference type="CDD" id="cd22233">
    <property type="entry name" value="RHH_CopAso-like"/>
    <property type="match status" value="1"/>
</dbReference>
<evidence type="ECO:0000259" key="8">
    <source>
        <dbReference type="Pfam" id="PF14850"/>
    </source>
</evidence>
<dbReference type="Gene3D" id="3.40.309.10">
    <property type="entry name" value="Aldehyde Dehydrogenase, Chain A, domain 2"/>
    <property type="match status" value="1"/>
</dbReference>
<dbReference type="SUPFAM" id="SSF47598">
    <property type="entry name" value="Ribbon-helix-helix"/>
    <property type="match status" value="1"/>
</dbReference>
<gene>
    <name evidence="11" type="primary">putA</name>
    <name evidence="11" type="ORF">BKK80_00595</name>
</gene>
<evidence type="ECO:0000256" key="3">
    <source>
        <dbReference type="ARBA" id="ARBA00023027"/>
    </source>
</evidence>
<proteinExistence type="inferred from homology"/>
<dbReference type="InterPro" id="IPR015590">
    <property type="entry name" value="Aldehyde_DH_dom"/>
</dbReference>
<dbReference type="Proteomes" id="UP000177515">
    <property type="component" value="Chromosome 1"/>
</dbReference>
<dbReference type="InterPro" id="IPR024082">
    <property type="entry name" value="PRODH_PutA_dom_II"/>
</dbReference>